<dbReference type="Proteomes" id="UP000037193">
    <property type="component" value="Unassembled WGS sequence"/>
</dbReference>
<proteinExistence type="predicted"/>
<dbReference type="InterPro" id="IPR016181">
    <property type="entry name" value="Acyl_CoA_acyltransferase"/>
</dbReference>
<dbReference type="Pfam" id="PF00583">
    <property type="entry name" value="Acetyltransf_1"/>
    <property type="match status" value="1"/>
</dbReference>
<sequence>MDIGKTHSFSYEAVSMAMTEQEDTSMTRPIMPRAHGKKLHMEANMAHVPSVIAITAMRPEEYPLLVEFLYQAIHVSPGTPAPDRSVVELPELRRYIEGFGRPDDACMVARAGLPNGPQIVGAAWARIFPNNSAGYGTIDTATPEVSISLLPDWRNRGIGHRLMTALLDRLRTDGHAAASLSVQRTNANALHLYESLGFTIISEHDGELVMRVALAD</sequence>
<keyword evidence="1" id="KW-0808">Transferase</keyword>
<keyword evidence="2" id="KW-0012">Acyltransferase</keyword>
<dbReference type="InterPro" id="IPR050680">
    <property type="entry name" value="YpeA/RimI_acetyltransf"/>
</dbReference>
<evidence type="ECO:0000313" key="5">
    <source>
        <dbReference type="Proteomes" id="UP000037193"/>
    </source>
</evidence>
<protein>
    <recommendedName>
        <fullName evidence="3">N-acetyltransferase domain-containing protein</fullName>
    </recommendedName>
</protein>
<organism evidence="4 5">
    <name type="scientific">Bifidobacterium breve MCC 1128</name>
    <dbReference type="NCBI Taxonomy" id="1365965"/>
    <lineage>
        <taxon>Bacteria</taxon>
        <taxon>Bacillati</taxon>
        <taxon>Actinomycetota</taxon>
        <taxon>Actinomycetes</taxon>
        <taxon>Bifidobacteriales</taxon>
        <taxon>Bifidobacteriaceae</taxon>
        <taxon>Bifidobacterium</taxon>
    </lineage>
</organism>
<dbReference type="PANTHER" id="PTHR43420:SF12">
    <property type="entry name" value="N-ACETYLTRANSFERASE DOMAIN-CONTAINING PROTEIN"/>
    <property type="match status" value="1"/>
</dbReference>
<gene>
    <name evidence="4" type="ORF">BBM1128_03920</name>
</gene>
<dbReference type="InterPro" id="IPR000182">
    <property type="entry name" value="GNAT_dom"/>
</dbReference>
<dbReference type="SUPFAM" id="SSF55729">
    <property type="entry name" value="Acyl-CoA N-acyltransferases (Nat)"/>
    <property type="match status" value="1"/>
</dbReference>
<dbReference type="PANTHER" id="PTHR43420">
    <property type="entry name" value="ACETYLTRANSFERASE"/>
    <property type="match status" value="1"/>
</dbReference>
<dbReference type="PATRIC" id="fig|1365965.3.peg.797"/>
<evidence type="ECO:0000256" key="2">
    <source>
        <dbReference type="ARBA" id="ARBA00023315"/>
    </source>
</evidence>
<dbReference type="CDD" id="cd04301">
    <property type="entry name" value="NAT_SF"/>
    <property type="match status" value="1"/>
</dbReference>
<evidence type="ECO:0000313" key="4">
    <source>
        <dbReference type="EMBL" id="KOA40820.1"/>
    </source>
</evidence>
<dbReference type="EMBL" id="AVQD01000008">
    <property type="protein sequence ID" value="KOA40820.1"/>
    <property type="molecule type" value="Genomic_DNA"/>
</dbReference>
<reference evidence="4 5" key="1">
    <citation type="journal article" date="2015" name="Int J Genomics">
        <title>Comparative Genomics Revealed Genetic Diversity and Species/Strain-Level Differences in Carbohydrate Metabolism of Three Probiotic Bifidobacterial Species.</title>
        <authorList>
            <person name="Odamaki T."/>
            <person name="Horigome A."/>
            <person name="Sugahara H."/>
            <person name="Hashikura N."/>
            <person name="Minami J."/>
            <person name="Xiao J.Z."/>
            <person name="Abe F."/>
        </authorList>
    </citation>
    <scope>NUCLEOTIDE SEQUENCE [LARGE SCALE GENOMIC DNA]</scope>
    <source>
        <strain evidence="4 5">MCC 1128</strain>
    </source>
</reference>
<name>A0A0L7B019_BIFBR</name>
<accession>A0A0L7B019</accession>
<dbReference type="GO" id="GO:0016747">
    <property type="term" value="F:acyltransferase activity, transferring groups other than amino-acyl groups"/>
    <property type="evidence" value="ECO:0007669"/>
    <property type="project" value="InterPro"/>
</dbReference>
<evidence type="ECO:0000259" key="3">
    <source>
        <dbReference type="PROSITE" id="PS51186"/>
    </source>
</evidence>
<evidence type="ECO:0000256" key="1">
    <source>
        <dbReference type="ARBA" id="ARBA00022679"/>
    </source>
</evidence>
<dbReference type="Gene3D" id="3.40.630.30">
    <property type="match status" value="1"/>
</dbReference>
<feature type="domain" description="N-acetyltransferase" evidence="3">
    <location>
        <begin position="52"/>
        <end position="215"/>
    </location>
</feature>
<comment type="caution">
    <text evidence="4">The sequence shown here is derived from an EMBL/GenBank/DDBJ whole genome shotgun (WGS) entry which is preliminary data.</text>
</comment>
<dbReference type="AlphaFoldDB" id="A0A0L7B019"/>
<dbReference type="PROSITE" id="PS51186">
    <property type="entry name" value="GNAT"/>
    <property type="match status" value="1"/>
</dbReference>